<evidence type="ECO:0000313" key="3">
    <source>
        <dbReference type="Proteomes" id="UP001348641"/>
    </source>
</evidence>
<dbReference type="InterPro" id="IPR049244">
    <property type="entry name" value="DUF6879"/>
</dbReference>
<comment type="caution">
    <text evidence="2">The sequence shown here is derived from an EMBL/GenBank/DDBJ whole genome shotgun (WGS) entry which is preliminary data.</text>
</comment>
<organism evidence="2 3">
    <name type="scientific">Nocardiopsis tropica</name>
    <dbReference type="NCBI Taxonomy" id="109330"/>
    <lineage>
        <taxon>Bacteria</taxon>
        <taxon>Bacillati</taxon>
        <taxon>Actinomycetota</taxon>
        <taxon>Actinomycetes</taxon>
        <taxon>Streptosporangiales</taxon>
        <taxon>Nocardiopsidaceae</taxon>
        <taxon>Nocardiopsis</taxon>
    </lineage>
</organism>
<evidence type="ECO:0000313" key="2">
    <source>
        <dbReference type="EMBL" id="MEE2053755.1"/>
    </source>
</evidence>
<dbReference type="RefSeq" id="WP_330160682.1">
    <property type="nucleotide sequence ID" value="NZ_BAAAJA010000017.1"/>
</dbReference>
<reference evidence="2 3" key="1">
    <citation type="submission" date="2023-07" db="EMBL/GenBank/DDBJ databases">
        <authorList>
            <person name="Girao M."/>
            <person name="Carvalho M.F."/>
        </authorList>
    </citation>
    <scope>NUCLEOTIDE SEQUENCE [LARGE SCALE GENOMIC DNA]</scope>
    <source>
        <strain evidence="2 3">66/93</strain>
    </source>
</reference>
<sequence length="178" mass="20417">MLLDGVQWRSFFDGFAAEAWRLEVQPTYTMPGEADSLSRFLRGEPKPEGHNSRWHGRVKGYLSDGKYVGRVRVVRRPLTDYQSYQFSWGIPGNIAAGEDIRILDLTEQDPGLPDYDFWMFDRERIVRLNYRPDGTQISRELVGEDPASYLEWQRVALEASVSFATYVESQGVTDINGS</sequence>
<proteinExistence type="predicted"/>
<feature type="domain" description="DUF6879" evidence="1">
    <location>
        <begin position="7"/>
        <end position="167"/>
    </location>
</feature>
<dbReference type="Pfam" id="PF21806">
    <property type="entry name" value="DUF6879"/>
    <property type="match status" value="1"/>
</dbReference>
<gene>
    <name evidence="2" type="ORF">Q8A49_24960</name>
</gene>
<evidence type="ECO:0000259" key="1">
    <source>
        <dbReference type="Pfam" id="PF21806"/>
    </source>
</evidence>
<protein>
    <recommendedName>
        <fullName evidence="1">DUF6879 domain-containing protein</fullName>
    </recommendedName>
</protein>
<dbReference type="Proteomes" id="UP001348641">
    <property type="component" value="Unassembled WGS sequence"/>
</dbReference>
<name>A0ABU7KWS1_9ACTN</name>
<dbReference type="EMBL" id="JAUUCC010000081">
    <property type="protein sequence ID" value="MEE2053755.1"/>
    <property type="molecule type" value="Genomic_DNA"/>
</dbReference>
<accession>A0ABU7KWS1</accession>